<dbReference type="Proteomes" id="UP000268014">
    <property type="component" value="Unassembled WGS sequence"/>
</dbReference>
<evidence type="ECO:0000313" key="5">
    <source>
        <dbReference type="WBParaSite" id="HPLM_0000391001-mRNA-1"/>
    </source>
</evidence>
<dbReference type="OrthoDB" id="5793095at2759"/>
<accession>A0A158QK41</accession>
<evidence type="ECO:0000256" key="1">
    <source>
        <dbReference type="SAM" id="Coils"/>
    </source>
</evidence>
<feature type="compositionally biased region" description="Polar residues" evidence="2">
    <location>
        <begin position="59"/>
        <end position="74"/>
    </location>
</feature>
<feature type="region of interest" description="Disordered" evidence="2">
    <location>
        <begin position="1"/>
        <end position="43"/>
    </location>
</feature>
<reference evidence="3 4" key="2">
    <citation type="submission" date="2018-11" db="EMBL/GenBank/DDBJ databases">
        <authorList>
            <consortium name="Pathogen Informatics"/>
        </authorList>
    </citation>
    <scope>NUCLEOTIDE SEQUENCE [LARGE SCALE GENOMIC DNA]</scope>
    <source>
        <strain evidence="3 4">MHpl1</strain>
    </source>
</reference>
<feature type="compositionally biased region" description="Acidic residues" evidence="2">
    <location>
        <begin position="23"/>
        <end position="34"/>
    </location>
</feature>
<gene>
    <name evidence="3" type="ORF">HPLM_LOCUS3902</name>
</gene>
<evidence type="ECO:0000256" key="2">
    <source>
        <dbReference type="SAM" id="MobiDB-lite"/>
    </source>
</evidence>
<name>A0A158QK41_HAEPC</name>
<feature type="coiled-coil region" evidence="1">
    <location>
        <begin position="119"/>
        <end position="175"/>
    </location>
</feature>
<dbReference type="OMA" id="KNDYHHN"/>
<protein>
    <submittedName>
        <fullName evidence="5">Lebercilin domain-containing protein</fullName>
    </submittedName>
</protein>
<proteinExistence type="predicted"/>
<organism evidence="5">
    <name type="scientific">Haemonchus placei</name>
    <name type="common">Barber's pole worm</name>
    <dbReference type="NCBI Taxonomy" id="6290"/>
    <lineage>
        <taxon>Eukaryota</taxon>
        <taxon>Metazoa</taxon>
        <taxon>Ecdysozoa</taxon>
        <taxon>Nematoda</taxon>
        <taxon>Chromadorea</taxon>
        <taxon>Rhabditida</taxon>
        <taxon>Rhabditina</taxon>
        <taxon>Rhabditomorpha</taxon>
        <taxon>Strongyloidea</taxon>
        <taxon>Trichostrongylidae</taxon>
        <taxon>Haemonchus</taxon>
    </lineage>
</organism>
<evidence type="ECO:0000313" key="4">
    <source>
        <dbReference type="Proteomes" id="UP000268014"/>
    </source>
</evidence>
<sequence length="361" mass="40805">MTNYFSVSPPRKRAKSNHPVGERDEDYPDSDDSFNDPVLAEPSQITQTILLRRGVKSQHMGTLTASRENGTTNGAPVHSSPLRAPRDDRRKPMQRTAPSVTPRRFNSQDKNDYHHNGQLLMLKNRLENMERERERLAAQTRDQLIAKEKHHAAEINEKEERIRQLEVQIQRLRQENLQSSFHVHNITMSSSIDVEMADEGAPPTSVLPTRRVSLPRSDAWKNIPRFGAAASVFANNSTMDRLGNDNGSETFAHIPSQMLSDLPKANDTFRIPQPVHSAQPLKHPIAPSENKQCQAEGLSEEWNVRRIMREASLETLLRSATASEESNFDLPVLSKLCRVRDHLGLNDCLSTGKQDNNDSFS</sequence>
<evidence type="ECO:0000313" key="3">
    <source>
        <dbReference type="EMBL" id="VDO21944.1"/>
    </source>
</evidence>
<dbReference type="WBParaSite" id="HPLM_0000391001-mRNA-1">
    <property type="protein sequence ID" value="HPLM_0000391001-mRNA-1"/>
    <property type="gene ID" value="HPLM_0000391001"/>
</dbReference>
<feature type="region of interest" description="Disordered" evidence="2">
    <location>
        <begin position="56"/>
        <end position="113"/>
    </location>
</feature>
<dbReference type="EMBL" id="UZAF01016156">
    <property type="protein sequence ID" value="VDO21944.1"/>
    <property type="molecule type" value="Genomic_DNA"/>
</dbReference>
<keyword evidence="1" id="KW-0175">Coiled coil</keyword>
<dbReference type="AlphaFoldDB" id="A0A158QK41"/>
<reference evidence="5" key="1">
    <citation type="submission" date="2016-04" db="UniProtKB">
        <authorList>
            <consortium name="WormBaseParasite"/>
        </authorList>
    </citation>
    <scope>IDENTIFICATION</scope>
</reference>
<keyword evidence="4" id="KW-1185">Reference proteome</keyword>